<evidence type="ECO:0000256" key="1">
    <source>
        <dbReference type="ARBA" id="ARBA00007889"/>
    </source>
</evidence>
<dbReference type="AlphaFoldDB" id="S7UX65"/>
<dbReference type="Pfam" id="PF03167">
    <property type="entry name" value="UDG"/>
    <property type="match status" value="1"/>
</dbReference>
<evidence type="ECO:0000256" key="4">
    <source>
        <dbReference type="ARBA" id="ARBA00023125"/>
    </source>
</evidence>
<keyword evidence="5" id="KW-0234">DNA repair</keyword>
<dbReference type="SUPFAM" id="SSF52141">
    <property type="entry name" value="Uracil-DNA glycosylase-like"/>
    <property type="match status" value="1"/>
</dbReference>
<organism evidence="7 8">
    <name type="scientific">Desulfococcus multivorans DSM 2059</name>
    <dbReference type="NCBI Taxonomy" id="1121405"/>
    <lineage>
        <taxon>Bacteria</taxon>
        <taxon>Pseudomonadati</taxon>
        <taxon>Thermodesulfobacteriota</taxon>
        <taxon>Desulfobacteria</taxon>
        <taxon>Desulfobacterales</taxon>
        <taxon>Desulfococcaceae</taxon>
        <taxon>Desulfococcus</taxon>
    </lineage>
</organism>
<dbReference type="FunFam" id="3.40.470.10:FF:000005">
    <property type="entry name" value="Single-strand selective monofunctional uracil DNA glycosylase"/>
    <property type="match status" value="1"/>
</dbReference>
<dbReference type="GO" id="GO:0017065">
    <property type="term" value="F:single-strand selective uracil DNA N-glycosylase activity"/>
    <property type="evidence" value="ECO:0007669"/>
    <property type="project" value="InterPro"/>
</dbReference>
<reference evidence="7 8" key="1">
    <citation type="journal article" date="2013" name="Genome Announc.">
        <title>Draft genome sequences for three mercury-methylating, sulfate-reducing bacteria.</title>
        <authorList>
            <person name="Brown S.D."/>
            <person name="Hurt R.A.Jr."/>
            <person name="Gilmour C.C."/>
            <person name="Elias D.A."/>
        </authorList>
    </citation>
    <scope>NUCLEOTIDE SEQUENCE [LARGE SCALE GENOMIC DNA]</scope>
    <source>
        <strain evidence="7 8">DSM 2059</strain>
    </source>
</reference>
<dbReference type="RefSeq" id="WP_020876841.1">
    <property type="nucleotide sequence ID" value="NZ_ATHJ01000094.1"/>
</dbReference>
<dbReference type="EMBL" id="ATHJ01000094">
    <property type="protein sequence ID" value="EPR38769.1"/>
    <property type="molecule type" value="Genomic_DNA"/>
</dbReference>
<accession>S7UX65</accession>
<dbReference type="STRING" id="897.B2D07_04400"/>
<keyword evidence="4" id="KW-0238">DNA-binding</keyword>
<keyword evidence="2" id="KW-0227">DNA damage</keyword>
<dbReference type="InterPro" id="IPR039134">
    <property type="entry name" value="SMUG1"/>
</dbReference>
<gene>
    <name evidence="7" type="ORF">dsmv_0179</name>
</gene>
<evidence type="ECO:0000313" key="7">
    <source>
        <dbReference type="EMBL" id="EPR38769.1"/>
    </source>
</evidence>
<evidence type="ECO:0000259" key="6">
    <source>
        <dbReference type="Pfam" id="PF03167"/>
    </source>
</evidence>
<evidence type="ECO:0000313" key="8">
    <source>
        <dbReference type="Proteomes" id="UP000014977"/>
    </source>
</evidence>
<dbReference type="GO" id="GO:0003677">
    <property type="term" value="F:DNA binding"/>
    <property type="evidence" value="ECO:0007669"/>
    <property type="project" value="UniProtKB-KW"/>
</dbReference>
<dbReference type="GO" id="GO:0000703">
    <property type="term" value="F:oxidized pyrimidine nucleobase lesion DNA N-glycosylase activity"/>
    <property type="evidence" value="ECO:0007669"/>
    <property type="project" value="TreeGrafter"/>
</dbReference>
<dbReference type="eggNOG" id="COG1573">
    <property type="taxonomic scope" value="Bacteria"/>
</dbReference>
<comment type="similarity">
    <text evidence="1">Belongs to the uracil-DNA glycosylase (UDG) superfamily. SMUG1 family.</text>
</comment>
<evidence type="ECO:0000256" key="5">
    <source>
        <dbReference type="ARBA" id="ARBA00023204"/>
    </source>
</evidence>
<dbReference type="PATRIC" id="fig|1121405.3.peg.2549"/>
<dbReference type="CDD" id="cd19374">
    <property type="entry name" value="UDG-F3_SMUG1-like"/>
    <property type="match status" value="1"/>
</dbReference>
<keyword evidence="8" id="KW-1185">Reference proteome</keyword>
<feature type="domain" description="Uracil-DNA glycosylase-like" evidence="6">
    <location>
        <begin position="50"/>
        <end position="221"/>
    </location>
</feature>
<name>S7UX65_DESML</name>
<keyword evidence="3" id="KW-0378">Hydrolase</keyword>
<dbReference type="Gene3D" id="3.40.470.10">
    <property type="entry name" value="Uracil-DNA glycosylase-like domain"/>
    <property type="match status" value="1"/>
</dbReference>
<comment type="caution">
    <text evidence="7">The sequence shown here is derived from an EMBL/GenBank/DDBJ whole genome shotgun (WGS) entry which is preliminary data.</text>
</comment>
<evidence type="ECO:0000256" key="3">
    <source>
        <dbReference type="ARBA" id="ARBA00022801"/>
    </source>
</evidence>
<dbReference type="Proteomes" id="UP000014977">
    <property type="component" value="Unassembled WGS sequence"/>
</dbReference>
<evidence type="ECO:0000256" key="2">
    <source>
        <dbReference type="ARBA" id="ARBA00022763"/>
    </source>
</evidence>
<dbReference type="PANTHER" id="PTHR13235">
    <property type="entry name" value="SINGLE-STRAND SELECTIVE MONOFUNCTIONAL URACIL DNA GLYCOSYLASE"/>
    <property type="match status" value="1"/>
</dbReference>
<dbReference type="InterPro" id="IPR005122">
    <property type="entry name" value="Uracil-DNA_glycosylase-like"/>
</dbReference>
<proteinExistence type="inferred from homology"/>
<dbReference type="InterPro" id="IPR036895">
    <property type="entry name" value="Uracil-DNA_glycosylase-like_sf"/>
</dbReference>
<dbReference type="GO" id="GO:0006284">
    <property type="term" value="P:base-excision repair"/>
    <property type="evidence" value="ECO:0007669"/>
    <property type="project" value="InterPro"/>
</dbReference>
<sequence>MIHDVGMLERAIDELVSALAPLRFDPPVAYVYNPLIYAGEGYRRYVRKFGRAPREILLVGMNPGPWGMAQTGVPFGEVAAVKEWMGIEAPVKKPVAVHPRKPVEGFACPKSEASGRRLWGWARDRFGDPAAFFARFFVVNYCPLMFLDAEGRNRTPDKLKKGERVPLFTACDAALRAAVLHFRPRWVIGVGVFAEARARAALSGFEASIGRITHPSPANPRANRDWVGTIEAELMIVGIEI</sequence>
<protein>
    <submittedName>
        <fullName evidence="7">Uracil-DNA glycosylase superfamily</fullName>
    </submittedName>
</protein>
<dbReference type="PANTHER" id="PTHR13235:SF2">
    <property type="entry name" value="SINGLE-STRAND SELECTIVE MONOFUNCTIONAL URACIL DNA GLYCOSYLASE"/>
    <property type="match status" value="1"/>
</dbReference>